<dbReference type="Proteomes" id="UP000289269">
    <property type="component" value="Unassembled WGS sequence"/>
</dbReference>
<dbReference type="InterPro" id="IPR006674">
    <property type="entry name" value="HD_domain"/>
</dbReference>
<evidence type="ECO:0000259" key="1">
    <source>
        <dbReference type="Pfam" id="PF13023"/>
    </source>
</evidence>
<name>A0A4Q0AJA8_9BACT</name>
<reference evidence="2" key="1">
    <citation type="submission" date="2019-01" db="EMBL/GenBank/DDBJ databases">
        <title>Genomic signatures and co-occurrence patterns of the ultra-small Saccharimodia (Patescibacteria phylum) suggest a symbiotic lifestyle.</title>
        <authorList>
            <person name="Lemos L."/>
            <person name="Medeiros J."/>
            <person name="Andreote F."/>
            <person name="Fernandes G."/>
            <person name="Varani A."/>
            <person name="Oliveira G."/>
            <person name="Pylro V."/>
        </authorList>
    </citation>
    <scope>NUCLEOTIDE SEQUENCE [LARGE SCALE GENOMIC DNA]</scope>
    <source>
        <strain evidence="2">AMD01</strain>
    </source>
</reference>
<protein>
    <submittedName>
        <fullName evidence="2">HD domain-containing protein</fullName>
    </submittedName>
</protein>
<dbReference type="AlphaFoldDB" id="A0A4Q0AJA8"/>
<sequence>MHDDVEAYVGDTPTDMLADAFDQTTKEEREKAALHHLLLEYSDCPEYCERIKQYEDQSVPEARFVKAVDKLMVMLIHLPNQGLVLNRHYTYESFLKSEMDLMARDGFKYAEFDGIKALRHELGYLLADRYLAASRSDCVATE</sequence>
<gene>
    <name evidence="2" type="ORF">EOT04_01830</name>
</gene>
<evidence type="ECO:0000313" key="3">
    <source>
        <dbReference type="Proteomes" id="UP000289269"/>
    </source>
</evidence>
<dbReference type="SUPFAM" id="SSF109604">
    <property type="entry name" value="HD-domain/PDEase-like"/>
    <property type="match status" value="1"/>
</dbReference>
<accession>A0A4Q0AJA8</accession>
<proteinExistence type="predicted"/>
<feature type="domain" description="HD" evidence="1">
    <location>
        <begin position="1"/>
        <end position="97"/>
    </location>
</feature>
<organism evidence="2 3">
    <name type="scientific">Candidatus Chaera renei</name>
    <dbReference type="NCBI Taxonomy" id="2506947"/>
    <lineage>
        <taxon>Bacteria</taxon>
        <taxon>Candidatus Saccharimonadota</taxon>
        <taxon>Candidatus Saccharimonadia</taxon>
        <taxon>Candidatus Saccharimonadales</taxon>
        <taxon>Candidatus Saccharimonadaceae</taxon>
        <taxon>Candidatus Chaera</taxon>
    </lineage>
</organism>
<dbReference type="Pfam" id="PF13023">
    <property type="entry name" value="HD_3"/>
    <property type="match status" value="1"/>
</dbReference>
<keyword evidence="3" id="KW-1185">Reference proteome</keyword>
<dbReference type="Gene3D" id="1.10.3210.10">
    <property type="entry name" value="Hypothetical protein af1432"/>
    <property type="match status" value="1"/>
</dbReference>
<comment type="caution">
    <text evidence="2">The sequence shown here is derived from an EMBL/GenBank/DDBJ whole genome shotgun (WGS) entry which is preliminary data.</text>
</comment>
<evidence type="ECO:0000313" key="2">
    <source>
        <dbReference type="EMBL" id="RWZ79403.1"/>
    </source>
</evidence>
<dbReference type="EMBL" id="SCKW01000014">
    <property type="protein sequence ID" value="RWZ79403.1"/>
    <property type="molecule type" value="Genomic_DNA"/>
</dbReference>